<keyword evidence="1" id="KW-0472">Membrane</keyword>
<reference evidence="2 3" key="1">
    <citation type="submission" date="2018-10" db="EMBL/GenBank/DDBJ databases">
        <title>Draft genome sequence for the type isolate of Erwinia psidii, agent causal of bacterial blight in guava (Psidium guajava) and wilt and die-back of Eucalyptus spp.</title>
        <authorList>
            <person name="Hermenegildo P.S."/>
            <person name="Santos S.A."/>
            <person name="Guimaraes L.M.S."/>
            <person name="Vidigal P.M.P."/>
            <person name="Pereira I.C."/>
            <person name="Badel J.L."/>
            <person name="Alfenas-Zerbini P."/>
            <person name="Ferreira M.A.S.V."/>
            <person name="Alfenas A.C."/>
        </authorList>
    </citation>
    <scope>NUCLEOTIDE SEQUENCE [LARGE SCALE GENOMIC DNA]</scope>
    <source>
        <strain evidence="2 3">IBSBF 435</strain>
    </source>
</reference>
<keyword evidence="1" id="KW-1133">Transmembrane helix</keyword>
<sequence>MSGTIYVFGAVVQTVPAWGIQINDSTGKCILTNETRVLRGINIVSPTGNAGTADYLNETVAGKKAIIPAQCGAVVYSQYNLFFLGIILNKCSWLCFTLYLALPNKALLMTGMKCRHTRALHSLEQIGRFITSLFRLALSGTVI</sequence>
<gene>
    <name evidence="2" type="ORF">EB241_14060</name>
</gene>
<protein>
    <submittedName>
        <fullName evidence="2">Uncharacterized protein</fullName>
    </submittedName>
</protein>
<proteinExistence type="predicted"/>
<evidence type="ECO:0000256" key="1">
    <source>
        <dbReference type="SAM" id="Phobius"/>
    </source>
</evidence>
<feature type="transmembrane region" description="Helical" evidence="1">
    <location>
        <begin position="82"/>
        <end position="102"/>
    </location>
</feature>
<dbReference type="AlphaFoldDB" id="A0A3N6RX34"/>
<keyword evidence="3" id="KW-1185">Reference proteome</keyword>
<dbReference type="EMBL" id="RHHM01000010">
    <property type="protein sequence ID" value="RQM37648.1"/>
    <property type="molecule type" value="Genomic_DNA"/>
</dbReference>
<keyword evidence="1" id="KW-0812">Transmembrane</keyword>
<accession>A0A3N6RX34</accession>
<dbReference type="Proteomes" id="UP000279457">
    <property type="component" value="Unassembled WGS sequence"/>
</dbReference>
<evidence type="ECO:0000313" key="3">
    <source>
        <dbReference type="Proteomes" id="UP000279457"/>
    </source>
</evidence>
<organism evidence="2 3">
    <name type="scientific">Erwinia psidii</name>
    <dbReference type="NCBI Taxonomy" id="69224"/>
    <lineage>
        <taxon>Bacteria</taxon>
        <taxon>Pseudomonadati</taxon>
        <taxon>Pseudomonadota</taxon>
        <taxon>Gammaproteobacteria</taxon>
        <taxon>Enterobacterales</taxon>
        <taxon>Erwiniaceae</taxon>
        <taxon>Erwinia</taxon>
    </lineage>
</organism>
<evidence type="ECO:0000313" key="2">
    <source>
        <dbReference type="EMBL" id="RQM37648.1"/>
    </source>
</evidence>
<comment type="caution">
    <text evidence="2">The sequence shown here is derived from an EMBL/GenBank/DDBJ whole genome shotgun (WGS) entry which is preliminary data.</text>
</comment>
<name>A0A3N6RX34_9GAMM</name>